<dbReference type="SUPFAM" id="SSF47384">
    <property type="entry name" value="Homodimeric domain of signal transducing histidine kinase"/>
    <property type="match status" value="1"/>
</dbReference>
<dbReference type="EC" id="2.7.13.3" evidence="3"/>
<keyword evidence="5" id="KW-0597">Phosphoprotein</keyword>
<dbReference type="InterPro" id="IPR005467">
    <property type="entry name" value="His_kinase_dom"/>
</dbReference>
<feature type="transmembrane region" description="Helical" evidence="9">
    <location>
        <begin position="235"/>
        <end position="257"/>
    </location>
</feature>
<dbReference type="PANTHER" id="PTHR44936">
    <property type="entry name" value="SENSOR PROTEIN CREC"/>
    <property type="match status" value="1"/>
</dbReference>
<evidence type="ECO:0000256" key="6">
    <source>
        <dbReference type="ARBA" id="ARBA00022679"/>
    </source>
</evidence>
<evidence type="ECO:0000313" key="13">
    <source>
        <dbReference type="Proteomes" id="UP001058687"/>
    </source>
</evidence>
<protein>
    <recommendedName>
        <fullName evidence="3">histidine kinase</fullName>
        <ecNumber evidence="3">2.7.13.3</ecNumber>
    </recommendedName>
</protein>
<dbReference type="GO" id="GO:0000155">
    <property type="term" value="F:phosphorelay sensor kinase activity"/>
    <property type="evidence" value="ECO:0007669"/>
    <property type="project" value="InterPro"/>
</dbReference>
<evidence type="ECO:0000256" key="4">
    <source>
        <dbReference type="ARBA" id="ARBA00022475"/>
    </source>
</evidence>
<accession>A0AAE9SLA3</accession>
<dbReference type="InterPro" id="IPR036890">
    <property type="entry name" value="HATPase_C_sf"/>
</dbReference>
<comment type="subcellular location">
    <subcellularLocation>
        <location evidence="2">Cell membrane</location>
        <topology evidence="2">Multi-pass membrane protein</topology>
    </subcellularLocation>
</comment>
<dbReference type="InterPro" id="IPR021821">
    <property type="entry name" value="VxrA_SD"/>
</dbReference>
<dbReference type="AlphaFoldDB" id="A0AAE9SLA3"/>
<evidence type="ECO:0000313" key="12">
    <source>
        <dbReference type="EMBL" id="UTZ28809.1"/>
    </source>
</evidence>
<feature type="domain" description="Histidine kinase" evidence="11">
    <location>
        <begin position="272"/>
        <end position="464"/>
    </location>
</feature>
<dbReference type="InterPro" id="IPR003594">
    <property type="entry name" value="HATPase_dom"/>
</dbReference>
<evidence type="ECO:0000259" key="11">
    <source>
        <dbReference type="PROSITE" id="PS50109"/>
    </source>
</evidence>
<keyword evidence="9" id="KW-0812">Transmembrane</keyword>
<evidence type="ECO:0000256" key="5">
    <source>
        <dbReference type="ARBA" id="ARBA00022553"/>
    </source>
</evidence>
<dbReference type="CDD" id="cd00082">
    <property type="entry name" value="HisKA"/>
    <property type="match status" value="1"/>
</dbReference>
<keyword evidence="7" id="KW-0418">Kinase</keyword>
<dbReference type="SMART" id="SM00387">
    <property type="entry name" value="HATPase_c"/>
    <property type="match status" value="1"/>
</dbReference>
<dbReference type="Gene3D" id="3.30.565.10">
    <property type="entry name" value="Histidine kinase-like ATPase, C-terminal domain"/>
    <property type="match status" value="1"/>
</dbReference>
<evidence type="ECO:0000256" key="7">
    <source>
        <dbReference type="ARBA" id="ARBA00022777"/>
    </source>
</evidence>
<name>A0AAE9SLA3_9VIBR</name>
<dbReference type="InterPro" id="IPR050980">
    <property type="entry name" value="2C_sensor_his_kinase"/>
</dbReference>
<proteinExistence type="predicted"/>
<dbReference type="InterPro" id="IPR036097">
    <property type="entry name" value="HisK_dim/P_sf"/>
</dbReference>
<evidence type="ECO:0000256" key="3">
    <source>
        <dbReference type="ARBA" id="ARBA00012438"/>
    </source>
</evidence>
<keyword evidence="9" id="KW-0472">Membrane</keyword>
<dbReference type="SUPFAM" id="SSF55874">
    <property type="entry name" value="ATPase domain of HSP90 chaperone/DNA topoisomerase II/histidine kinase"/>
    <property type="match status" value="1"/>
</dbReference>
<dbReference type="Proteomes" id="UP001058687">
    <property type="component" value="Chromosome 2"/>
</dbReference>
<reference evidence="12" key="1">
    <citation type="submission" date="2020-03" db="EMBL/GenBank/DDBJ databases">
        <title>Five strains of Vibrio campbellii isolated from Mariana Trench.</title>
        <authorList>
            <person name="Liang J."/>
            <person name="Zhang X.-H."/>
        </authorList>
    </citation>
    <scope>NUCLEOTIDE SEQUENCE</scope>
    <source>
        <strain evidence="12">LJC014</strain>
    </source>
</reference>
<dbReference type="GO" id="GO:0005886">
    <property type="term" value="C:plasma membrane"/>
    <property type="evidence" value="ECO:0007669"/>
    <property type="project" value="UniProtKB-SubCell"/>
</dbReference>
<dbReference type="PANTHER" id="PTHR44936:SF9">
    <property type="entry name" value="SENSOR PROTEIN CREC"/>
    <property type="match status" value="1"/>
</dbReference>
<dbReference type="Gene3D" id="1.10.287.130">
    <property type="match status" value="1"/>
</dbReference>
<dbReference type="InterPro" id="IPR003661">
    <property type="entry name" value="HisK_dim/P_dom"/>
</dbReference>
<feature type="chain" id="PRO_5041911039" description="histidine kinase" evidence="10">
    <location>
        <begin position="21"/>
        <end position="468"/>
    </location>
</feature>
<dbReference type="PROSITE" id="PS50109">
    <property type="entry name" value="HIS_KIN"/>
    <property type="match status" value="1"/>
</dbReference>
<keyword evidence="9" id="KW-1133">Transmembrane helix</keyword>
<dbReference type="Pfam" id="PF02518">
    <property type="entry name" value="HATPase_c"/>
    <property type="match status" value="1"/>
</dbReference>
<sequence length="468" mass="53597">MFERVSFLLFGSLLSCLAHGETLQNRWQEFYQNTWQNTPYALTQNELSRYPPALLKSSALYPNFNAFTWHDLRLLNTAATHCQSIKSDNAKLNRAIEFELALCRGKQLKPDWFSSNNVMHPAGGSYADRYLKKYNNIEPQSLMAIAPFTTISNPINPLHRKLDSLSPQGRDALLNGYRAWLEADTLWLGNESGLKAVSASVWQPLAQKANLSLQGENCAFTYSNLCIAERNTSTISWQIVLTLLGGICLAFIARLSFLKHKQRREKRFILQLLTHELRTPITSLGLTVDIFRHQFDDMDEALQDTFWRLVSDYQRLSQLTENSKTYLSTSTSDKLLYQTASLEEWLTYCCEKNNVRYQLNQDKQLSLPYYWLTICLENLVKNAQQHGAGAITVHVQVSQTLTIEVQDEGQFPSYWQRLFPSKAAHSNNMGIGLDIVKHLMKMANGKLIILRNPTRCILELPYEDHSAD</sequence>
<evidence type="ECO:0000256" key="1">
    <source>
        <dbReference type="ARBA" id="ARBA00000085"/>
    </source>
</evidence>
<feature type="signal peptide" evidence="10">
    <location>
        <begin position="1"/>
        <end position="20"/>
    </location>
</feature>
<comment type="catalytic activity">
    <reaction evidence="1">
        <text>ATP + protein L-histidine = ADP + protein N-phospho-L-histidine.</text>
        <dbReference type="EC" id="2.7.13.3"/>
    </reaction>
</comment>
<gene>
    <name evidence="12" type="ORF">HB761_19215</name>
</gene>
<evidence type="ECO:0000256" key="9">
    <source>
        <dbReference type="SAM" id="Phobius"/>
    </source>
</evidence>
<keyword evidence="8" id="KW-0902">Two-component regulatory system</keyword>
<dbReference type="PROSITE" id="PS51257">
    <property type="entry name" value="PROKAR_LIPOPROTEIN"/>
    <property type="match status" value="1"/>
</dbReference>
<dbReference type="RefSeq" id="WP_255944077.1">
    <property type="nucleotide sequence ID" value="NZ_CP050468.1"/>
</dbReference>
<evidence type="ECO:0000256" key="10">
    <source>
        <dbReference type="SAM" id="SignalP"/>
    </source>
</evidence>
<evidence type="ECO:0000256" key="8">
    <source>
        <dbReference type="ARBA" id="ARBA00023012"/>
    </source>
</evidence>
<evidence type="ECO:0000256" key="2">
    <source>
        <dbReference type="ARBA" id="ARBA00004651"/>
    </source>
</evidence>
<keyword evidence="10" id="KW-0732">Signal</keyword>
<keyword evidence="6" id="KW-0808">Transferase</keyword>
<organism evidence="12 13">
    <name type="scientific">Vibrio campbellii</name>
    <dbReference type="NCBI Taxonomy" id="680"/>
    <lineage>
        <taxon>Bacteria</taxon>
        <taxon>Pseudomonadati</taxon>
        <taxon>Pseudomonadota</taxon>
        <taxon>Gammaproteobacteria</taxon>
        <taxon>Vibrionales</taxon>
        <taxon>Vibrionaceae</taxon>
        <taxon>Vibrio</taxon>
    </lineage>
</organism>
<dbReference type="EMBL" id="CP050468">
    <property type="protein sequence ID" value="UTZ28809.1"/>
    <property type="molecule type" value="Genomic_DNA"/>
</dbReference>
<dbReference type="Pfam" id="PF11884">
    <property type="entry name" value="DUF3404"/>
    <property type="match status" value="1"/>
</dbReference>
<keyword evidence="4" id="KW-1003">Cell membrane</keyword>